<keyword evidence="3" id="KW-1185">Reference proteome</keyword>
<evidence type="ECO:0000256" key="1">
    <source>
        <dbReference type="SAM" id="Phobius"/>
    </source>
</evidence>
<keyword evidence="1" id="KW-0812">Transmembrane</keyword>
<sequence>MRGLYLGIIALLLVIGGYVFWWFHVADTMVNLAENWKQQRLAEGYEISHKPFVTSGFPYRVRITAEELSLSNPTHYQKPDIKIDTLWAVAQPWQVNHIIFGVEGSMVGTWIDGEELRNLEFLAETALGSATFNLQGRMQTLALDLAHVIATPSWRPLLTADRLQIHGRPAPAANENSTKIGQQIAVRIDGMIVEGMDNFPLGNSIQQIAISSILEGTIEKLPSEASLTKWREEGGFIDIKALDIQWGQGIVRGNGRVALDEADRPTGMLQTQILGYENILEALTTTGKIDPNAARMIGFALSQLSTKDAQGRNFIKMPLSAQQGGVYLGPIYLAPVAPLF</sequence>
<dbReference type="InterPro" id="IPR018666">
    <property type="entry name" value="DUF2125"/>
</dbReference>
<accession>A0ABY4W1K0</accession>
<dbReference type="RefSeq" id="WP_251934064.1">
    <property type="nucleotide sequence ID" value="NZ_CP098747.1"/>
</dbReference>
<name>A0ABY4W1K0_9PROT</name>
<evidence type="ECO:0000313" key="2">
    <source>
        <dbReference type="EMBL" id="USG61077.1"/>
    </source>
</evidence>
<feature type="transmembrane region" description="Helical" evidence="1">
    <location>
        <begin position="5"/>
        <end position="23"/>
    </location>
</feature>
<dbReference type="Pfam" id="PF09898">
    <property type="entry name" value="DUF2125"/>
    <property type="match status" value="1"/>
</dbReference>
<keyword evidence="1" id="KW-1133">Transmembrane helix</keyword>
<organism evidence="2 3">
    <name type="scientific">Sneathiella marina</name>
    <dbReference type="NCBI Taxonomy" id="2950108"/>
    <lineage>
        <taxon>Bacteria</taxon>
        <taxon>Pseudomonadati</taxon>
        <taxon>Pseudomonadota</taxon>
        <taxon>Alphaproteobacteria</taxon>
        <taxon>Sneathiellales</taxon>
        <taxon>Sneathiellaceae</taxon>
        <taxon>Sneathiella</taxon>
    </lineage>
</organism>
<dbReference type="Proteomes" id="UP001056291">
    <property type="component" value="Chromosome"/>
</dbReference>
<keyword evidence="1" id="KW-0472">Membrane</keyword>
<evidence type="ECO:0000313" key="3">
    <source>
        <dbReference type="Proteomes" id="UP001056291"/>
    </source>
</evidence>
<gene>
    <name evidence="2" type="ORF">NBZ79_18130</name>
</gene>
<reference evidence="2" key="1">
    <citation type="submission" date="2022-06" db="EMBL/GenBank/DDBJ databases">
        <title>Sneathiella actinostolidae sp. nov., isolated from a sea anemonein the Western Pacific Ocean.</title>
        <authorList>
            <person name="Wei M.J."/>
        </authorList>
    </citation>
    <scope>NUCLEOTIDE SEQUENCE</scope>
    <source>
        <strain evidence="2">PHK-P5</strain>
    </source>
</reference>
<protein>
    <submittedName>
        <fullName evidence="2">DUF2125 domain-containing protein</fullName>
    </submittedName>
</protein>
<dbReference type="EMBL" id="CP098747">
    <property type="protein sequence ID" value="USG61077.1"/>
    <property type="molecule type" value="Genomic_DNA"/>
</dbReference>
<proteinExistence type="predicted"/>